<evidence type="ECO:0000313" key="2">
    <source>
        <dbReference type="Proteomes" id="UP001168821"/>
    </source>
</evidence>
<proteinExistence type="predicted"/>
<sequence length="86" mass="9593">MYPAFLSQHHCNFPDATRKNPLLSFQHAAIILHFSNSSLNFRVLALLFEFSKKIYDDVAFRDAVSPDGGFSDQPKFAPAITPIPPG</sequence>
<dbReference type="EMBL" id="JALNTZ010000001">
    <property type="protein sequence ID" value="KAJ3664769.1"/>
    <property type="molecule type" value="Genomic_DNA"/>
</dbReference>
<dbReference type="Proteomes" id="UP001168821">
    <property type="component" value="Unassembled WGS sequence"/>
</dbReference>
<name>A0AA38J5T8_9CUCU</name>
<keyword evidence="2" id="KW-1185">Reference proteome</keyword>
<organism evidence="1 2">
    <name type="scientific">Zophobas morio</name>
    <dbReference type="NCBI Taxonomy" id="2755281"/>
    <lineage>
        <taxon>Eukaryota</taxon>
        <taxon>Metazoa</taxon>
        <taxon>Ecdysozoa</taxon>
        <taxon>Arthropoda</taxon>
        <taxon>Hexapoda</taxon>
        <taxon>Insecta</taxon>
        <taxon>Pterygota</taxon>
        <taxon>Neoptera</taxon>
        <taxon>Endopterygota</taxon>
        <taxon>Coleoptera</taxon>
        <taxon>Polyphaga</taxon>
        <taxon>Cucujiformia</taxon>
        <taxon>Tenebrionidae</taxon>
        <taxon>Zophobas</taxon>
    </lineage>
</organism>
<reference evidence="1" key="1">
    <citation type="journal article" date="2023" name="G3 (Bethesda)">
        <title>Whole genome assemblies of Zophobas morio and Tenebrio molitor.</title>
        <authorList>
            <person name="Kaur S."/>
            <person name="Stinson S.A."/>
            <person name="diCenzo G.C."/>
        </authorList>
    </citation>
    <scope>NUCLEOTIDE SEQUENCE</scope>
    <source>
        <strain evidence="1">QUZm001</strain>
    </source>
</reference>
<accession>A0AA38J5T8</accession>
<protein>
    <submittedName>
        <fullName evidence="1">Uncharacterized protein</fullName>
    </submittedName>
</protein>
<gene>
    <name evidence="1" type="ORF">Zmor_000312</name>
</gene>
<evidence type="ECO:0000313" key="1">
    <source>
        <dbReference type="EMBL" id="KAJ3664769.1"/>
    </source>
</evidence>
<dbReference type="AlphaFoldDB" id="A0AA38J5T8"/>
<comment type="caution">
    <text evidence="1">The sequence shown here is derived from an EMBL/GenBank/DDBJ whole genome shotgun (WGS) entry which is preliminary data.</text>
</comment>